<feature type="domain" description="ABC transmembrane type-1" evidence="10">
    <location>
        <begin position="21"/>
        <end position="306"/>
    </location>
</feature>
<dbReference type="InterPro" id="IPR003593">
    <property type="entry name" value="AAA+_ATPase"/>
</dbReference>
<keyword evidence="3 8" id="KW-0812">Transmembrane</keyword>
<feature type="transmembrane region" description="Helical" evidence="8">
    <location>
        <begin position="253"/>
        <end position="271"/>
    </location>
</feature>
<dbReference type="FunFam" id="3.40.50.300:FF:000287">
    <property type="entry name" value="Multidrug ABC transporter ATP-binding protein"/>
    <property type="match status" value="1"/>
</dbReference>
<feature type="domain" description="ABC transporter" evidence="9">
    <location>
        <begin position="340"/>
        <end position="574"/>
    </location>
</feature>
<evidence type="ECO:0000256" key="5">
    <source>
        <dbReference type="ARBA" id="ARBA00022840"/>
    </source>
</evidence>
<dbReference type="CDD" id="cd07346">
    <property type="entry name" value="ABC_6TM_exporters"/>
    <property type="match status" value="1"/>
</dbReference>
<keyword evidence="5 11" id="KW-0067">ATP-binding</keyword>
<gene>
    <name evidence="11" type="ORF">A3B24_00990</name>
</gene>
<protein>
    <submittedName>
        <fullName evidence="11">Iron ABC transporter ATP-binding protein</fullName>
    </submittedName>
</protein>
<dbReference type="EMBL" id="MHUG01000015">
    <property type="protein sequence ID" value="OHA73196.1"/>
    <property type="molecule type" value="Genomic_DNA"/>
</dbReference>
<dbReference type="PROSITE" id="PS00211">
    <property type="entry name" value="ABC_TRANSPORTER_1"/>
    <property type="match status" value="1"/>
</dbReference>
<dbReference type="PANTHER" id="PTHR43394">
    <property type="entry name" value="ATP-DEPENDENT PERMEASE MDL1, MITOCHONDRIAL"/>
    <property type="match status" value="1"/>
</dbReference>
<dbReference type="PANTHER" id="PTHR43394:SF1">
    <property type="entry name" value="ATP-BINDING CASSETTE SUB-FAMILY B MEMBER 10, MITOCHONDRIAL"/>
    <property type="match status" value="1"/>
</dbReference>
<dbReference type="InterPro" id="IPR017871">
    <property type="entry name" value="ABC_transporter-like_CS"/>
</dbReference>
<keyword evidence="4" id="KW-0547">Nucleotide-binding</keyword>
<reference evidence="11 12" key="1">
    <citation type="journal article" date="2016" name="Nat. Commun.">
        <title>Thousands of microbial genomes shed light on interconnected biogeochemical processes in an aquifer system.</title>
        <authorList>
            <person name="Anantharaman K."/>
            <person name="Brown C.T."/>
            <person name="Hug L.A."/>
            <person name="Sharon I."/>
            <person name="Castelle C.J."/>
            <person name="Probst A.J."/>
            <person name="Thomas B.C."/>
            <person name="Singh A."/>
            <person name="Wilkins M.J."/>
            <person name="Karaoz U."/>
            <person name="Brodie E.L."/>
            <person name="Williams K.H."/>
            <person name="Hubbard S.S."/>
            <person name="Banfield J.F."/>
        </authorList>
    </citation>
    <scope>NUCLEOTIDE SEQUENCE [LARGE SCALE GENOMIC DNA]</scope>
</reference>
<dbReference type="InterPro" id="IPR003439">
    <property type="entry name" value="ABC_transporter-like_ATP-bd"/>
</dbReference>
<evidence type="ECO:0000256" key="6">
    <source>
        <dbReference type="ARBA" id="ARBA00022989"/>
    </source>
</evidence>
<evidence type="ECO:0000256" key="4">
    <source>
        <dbReference type="ARBA" id="ARBA00022741"/>
    </source>
</evidence>
<evidence type="ECO:0000256" key="8">
    <source>
        <dbReference type="SAM" id="Phobius"/>
    </source>
</evidence>
<dbReference type="Proteomes" id="UP000176917">
    <property type="component" value="Unassembled WGS sequence"/>
</dbReference>
<dbReference type="InterPro" id="IPR039421">
    <property type="entry name" value="Type_1_exporter"/>
</dbReference>
<evidence type="ECO:0000259" key="9">
    <source>
        <dbReference type="PROSITE" id="PS50893"/>
    </source>
</evidence>
<dbReference type="SUPFAM" id="SSF90123">
    <property type="entry name" value="ABC transporter transmembrane region"/>
    <property type="match status" value="1"/>
</dbReference>
<dbReference type="Pfam" id="PF00664">
    <property type="entry name" value="ABC_membrane"/>
    <property type="match status" value="1"/>
</dbReference>
<evidence type="ECO:0000256" key="2">
    <source>
        <dbReference type="ARBA" id="ARBA00022448"/>
    </source>
</evidence>
<evidence type="ECO:0000256" key="3">
    <source>
        <dbReference type="ARBA" id="ARBA00022692"/>
    </source>
</evidence>
<comment type="caution">
    <text evidence="11">The sequence shown here is derived from an EMBL/GenBank/DDBJ whole genome shotgun (WGS) entry which is preliminary data.</text>
</comment>
<evidence type="ECO:0000313" key="11">
    <source>
        <dbReference type="EMBL" id="OHA73196.1"/>
    </source>
</evidence>
<comment type="subcellular location">
    <subcellularLocation>
        <location evidence="1">Cell membrane</location>
        <topology evidence="1">Multi-pass membrane protein</topology>
    </subcellularLocation>
</comment>
<feature type="transmembrane region" description="Helical" evidence="8">
    <location>
        <begin position="59"/>
        <end position="80"/>
    </location>
</feature>
<dbReference type="Gene3D" id="1.20.1560.10">
    <property type="entry name" value="ABC transporter type 1, transmembrane domain"/>
    <property type="match status" value="1"/>
</dbReference>
<dbReference type="InterPro" id="IPR011527">
    <property type="entry name" value="ABC1_TM_dom"/>
</dbReference>
<evidence type="ECO:0000256" key="7">
    <source>
        <dbReference type="ARBA" id="ARBA00023136"/>
    </source>
</evidence>
<keyword evidence="7 8" id="KW-0472">Membrane</keyword>
<dbReference type="GO" id="GO:0005524">
    <property type="term" value="F:ATP binding"/>
    <property type="evidence" value="ECO:0007669"/>
    <property type="project" value="UniProtKB-KW"/>
</dbReference>
<dbReference type="AlphaFoldDB" id="A0A1G2RK35"/>
<dbReference type="InterPro" id="IPR027417">
    <property type="entry name" value="P-loop_NTPase"/>
</dbReference>
<feature type="transmembrane region" description="Helical" evidence="8">
    <location>
        <begin position="165"/>
        <end position="182"/>
    </location>
</feature>
<dbReference type="GO" id="GO:0016887">
    <property type="term" value="F:ATP hydrolysis activity"/>
    <property type="evidence" value="ECO:0007669"/>
    <property type="project" value="InterPro"/>
</dbReference>
<dbReference type="PROSITE" id="PS50929">
    <property type="entry name" value="ABC_TM1F"/>
    <property type="match status" value="1"/>
</dbReference>
<proteinExistence type="predicted"/>
<dbReference type="GO" id="GO:0005886">
    <property type="term" value="C:plasma membrane"/>
    <property type="evidence" value="ECO:0007669"/>
    <property type="project" value="UniProtKB-SubCell"/>
</dbReference>
<dbReference type="SMART" id="SM00382">
    <property type="entry name" value="AAA"/>
    <property type="match status" value="1"/>
</dbReference>
<keyword evidence="6 8" id="KW-1133">Transmembrane helix</keyword>
<organism evidence="11 12">
    <name type="scientific">Candidatus Wildermuthbacteria bacterium RIFCSPLOWO2_01_FULL_48_16</name>
    <dbReference type="NCBI Taxonomy" id="1802461"/>
    <lineage>
        <taxon>Bacteria</taxon>
        <taxon>Candidatus Wildermuthiibacteriota</taxon>
    </lineage>
</organism>
<dbReference type="GO" id="GO:0015421">
    <property type="term" value="F:ABC-type oligopeptide transporter activity"/>
    <property type="evidence" value="ECO:0007669"/>
    <property type="project" value="TreeGrafter"/>
</dbReference>
<dbReference type="InterPro" id="IPR036640">
    <property type="entry name" value="ABC1_TM_sf"/>
</dbReference>
<sequence length="593" mass="66425">MRDIIRVVQFSWELKRYYIPIALFVILIALLNQATPFVMRYVVDGIVAILGGKEIPFTYFALLVAINFAAGVAITLFSNMSGYWGDLLSVKLHSLLSKRYYSHLLSLPVGYFDNAVVGEITSKLVRGIETVTDFMKAFTNNFSSFFLTSFITLLIIAYYSWPTALFLAVLFPLYIWITTLSSRSWQEKQVVINEHTDISHGRFTEAISQMRAVKSFAKEALEHSFFGNQRNTIEAITKTQSVKWHWYDVVRRLSLNVVFLGIYGFIVWQTFEGKFTLGEMTLLIQLATQAQFPLFASSFIVDQIQRAQAGSRDFFDVLNIRPAIQDIPGAKELRVKEGRVEYQNVSFQYEKGTEVLENISFVIEPGTKLALVAESGGGKTTIANLLLRFYEPKQGKILVDGQDIQGVTQESLRENIAVVFQSPSLFSGTVKENIAYGKEGATMEEIAAAAKTANADEFIQKLPQGYDTPIGERGVKLSGGQQQRVAIARAVLKNAPLLILDEATSSLDSRSEREVQKALEVLMRDRTTLIIAHRLSTIQNVDTVVTLEEGKIDEIGAPSALAATKGIFAQLLALQQMPLALRKQKLKQYDMVR</sequence>
<evidence type="ECO:0000259" key="10">
    <source>
        <dbReference type="PROSITE" id="PS50929"/>
    </source>
</evidence>
<feature type="transmembrane region" description="Helical" evidence="8">
    <location>
        <begin position="138"/>
        <end position="159"/>
    </location>
</feature>
<dbReference type="SUPFAM" id="SSF52540">
    <property type="entry name" value="P-loop containing nucleoside triphosphate hydrolases"/>
    <property type="match status" value="1"/>
</dbReference>
<dbReference type="PROSITE" id="PS50893">
    <property type="entry name" value="ABC_TRANSPORTER_2"/>
    <property type="match status" value="1"/>
</dbReference>
<dbReference type="STRING" id="1802461.A3B24_00990"/>
<accession>A0A1G2RK35</accession>
<feature type="transmembrane region" description="Helical" evidence="8">
    <location>
        <begin position="17"/>
        <end position="38"/>
    </location>
</feature>
<evidence type="ECO:0000256" key="1">
    <source>
        <dbReference type="ARBA" id="ARBA00004651"/>
    </source>
</evidence>
<name>A0A1G2RK35_9BACT</name>
<keyword evidence="2" id="KW-0813">Transport</keyword>
<dbReference type="Gene3D" id="3.40.50.300">
    <property type="entry name" value="P-loop containing nucleotide triphosphate hydrolases"/>
    <property type="match status" value="1"/>
</dbReference>
<dbReference type="Pfam" id="PF00005">
    <property type="entry name" value="ABC_tran"/>
    <property type="match status" value="1"/>
</dbReference>
<evidence type="ECO:0000313" key="12">
    <source>
        <dbReference type="Proteomes" id="UP000176917"/>
    </source>
</evidence>